<accession>A0A415E6R7</accession>
<comment type="caution">
    <text evidence="1">The sequence shown here is derived from an EMBL/GenBank/DDBJ whole genome shotgun (WGS) entry which is preliminary data.</text>
</comment>
<dbReference type="EMBL" id="QRMS01000001">
    <property type="protein sequence ID" value="RHJ89487.1"/>
    <property type="molecule type" value="Genomic_DNA"/>
</dbReference>
<keyword evidence="2" id="KW-1185">Reference proteome</keyword>
<reference evidence="1 2" key="1">
    <citation type="submission" date="2018-08" db="EMBL/GenBank/DDBJ databases">
        <title>A genome reference for cultivated species of the human gut microbiota.</title>
        <authorList>
            <person name="Zou Y."/>
            <person name="Xue W."/>
            <person name="Luo G."/>
        </authorList>
    </citation>
    <scope>NUCLEOTIDE SEQUENCE [LARGE SCALE GENOMIC DNA]</scope>
    <source>
        <strain evidence="1 2">AM07-24</strain>
    </source>
</reference>
<dbReference type="Proteomes" id="UP000284841">
    <property type="component" value="Unassembled WGS sequence"/>
</dbReference>
<gene>
    <name evidence="1" type="ORF">DW099_02620</name>
</gene>
<proteinExistence type="predicted"/>
<protein>
    <submittedName>
        <fullName evidence="1">Uncharacterized protein</fullName>
    </submittedName>
</protein>
<name>A0A415E6R7_9FIRM</name>
<evidence type="ECO:0000313" key="1">
    <source>
        <dbReference type="EMBL" id="RHJ89487.1"/>
    </source>
</evidence>
<sequence>MFGIIPFSFCNGSEKENCYEAPGFRAKGIAVRACTKKLKEINSKIDLPNSFKNSIIIPL</sequence>
<dbReference type="AlphaFoldDB" id="A0A415E6R7"/>
<organism evidence="1 2">
    <name type="scientific">Emergencia timonensis</name>
    <dbReference type="NCBI Taxonomy" id="1776384"/>
    <lineage>
        <taxon>Bacteria</taxon>
        <taxon>Bacillati</taxon>
        <taxon>Bacillota</taxon>
        <taxon>Clostridia</taxon>
        <taxon>Peptostreptococcales</taxon>
        <taxon>Anaerovoracaceae</taxon>
        <taxon>Emergencia</taxon>
    </lineage>
</organism>
<evidence type="ECO:0000313" key="2">
    <source>
        <dbReference type="Proteomes" id="UP000284841"/>
    </source>
</evidence>